<evidence type="ECO:0000256" key="1">
    <source>
        <dbReference type="SAM" id="Phobius"/>
    </source>
</evidence>
<proteinExistence type="predicted"/>
<evidence type="ECO:0000313" key="2">
    <source>
        <dbReference type="EMBL" id="MBO0331956.1"/>
    </source>
</evidence>
<feature type="transmembrane region" description="Helical" evidence="1">
    <location>
        <begin position="56"/>
        <end position="77"/>
    </location>
</feature>
<dbReference type="Proteomes" id="UP000664163">
    <property type="component" value="Unassembled WGS sequence"/>
</dbReference>
<dbReference type="RefSeq" id="WP_207072285.1">
    <property type="nucleotide sequence ID" value="NZ_JAFLND010000005.1"/>
</dbReference>
<name>A0ABS3F0C1_9FLAO</name>
<keyword evidence="1" id="KW-0812">Transmembrane</keyword>
<reference evidence="2 3" key="1">
    <citation type="submission" date="2021-03" db="EMBL/GenBank/DDBJ databases">
        <title>Muricauda sp. CAU 1631 isolated from Incheon.</title>
        <authorList>
            <person name="Kim W."/>
        </authorList>
    </citation>
    <scope>NUCLEOTIDE SEQUENCE [LARGE SCALE GENOMIC DNA]</scope>
    <source>
        <strain evidence="2 3">CAU 1631</strain>
    </source>
</reference>
<feature type="transmembrane region" description="Helical" evidence="1">
    <location>
        <begin position="108"/>
        <end position="127"/>
    </location>
</feature>
<dbReference type="EMBL" id="JAFLND010000005">
    <property type="protein sequence ID" value="MBO0331956.1"/>
    <property type="molecule type" value="Genomic_DNA"/>
</dbReference>
<protein>
    <submittedName>
        <fullName evidence="2">Uncharacterized protein</fullName>
    </submittedName>
</protein>
<accession>A0ABS3F0C1</accession>
<gene>
    <name evidence="2" type="ORF">J0X13_15470</name>
</gene>
<keyword evidence="1" id="KW-1133">Transmembrane helix</keyword>
<evidence type="ECO:0000313" key="3">
    <source>
        <dbReference type="Proteomes" id="UP000664163"/>
    </source>
</evidence>
<keyword evidence="1" id="KW-0472">Membrane</keyword>
<sequence>MDELEDKKLEAFVDRLMDDAPLESPSVDFTQNVLHKLEAETSKEVFQYKPLVSGKVLSIAFIAFVALLILIGSQVGLDSGQGWFKNLNMGAWFHADWSWMEGYTSSKVLVYAFLVLGLMFSIQVTLLKKQLSSRGL</sequence>
<organism evidence="2 3">
    <name type="scientific">[Muricauda] lutisoli</name>
    <dbReference type="NCBI Taxonomy" id="2816035"/>
    <lineage>
        <taxon>Bacteria</taxon>
        <taxon>Pseudomonadati</taxon>
        <taxon>Bacteroidota</taxon>
        <taxon>Flavobacteriia</taxon>
        <taxon>Flavobacteriales</taxon>
        <taxon>Flavobacteriaceae</taxon>
        <taxon>Allomuricauda</taxon>
    </lineage>
</organism>
<keyword evidence="3" id="KW-1185">Reference proteome</keyword>
<comment type="caution">
    <text evidence="2">The sequence shown here is derived from an EMBL/GenBank/DDBJ whole genome shotgun (WGS) entry which is preliminary data.</text>
</comment>